<dbReference type="AlphaFoldDB" id="A0A075JHH1"/>
<dbReference type="HOGENOM" id="CLU_025666_0_0_11"/>
<dbReference type="KEGG" id="dni:HX89_06985"/>
<accession>A0A075JHH1</accession>
<dbReference type="Proteomes" id="UP000027986">
    <property type="component" value="Chromosome"/>
</dbReference>
<dbReference type="EMBL" id="CP008889">
    <property type="protein sequence ID" value="AIF40722.1"/>
    <property type="molecule type" value="Genomic_DNA"/>
</dbReference>
<keyword evidence="2" id="KW-1185">Reference proteome</keyword>
<sequence length="683" mass="74162">MAGGYEDWQRVLSAAFLIPHQGPTVLFLDDGALARFRPEAENAGDDLAEAVRSRLRLGDGRSMFAPIMASFRQWQRSSRLDPPPVLPVIALTVLAATRMRSDADARSTNYYLRLAQALCPGADVEAIGALRNDLREGGAFLDVVEMWRGLHGWIEAQDGAIGASTIRDHPHLQRIGYPLSQALVRQSDRMALTRFFQALDVSPGAVPDSRVIASALDIWTAAAQNRLSEAFMRALGDADLRPLLAIVVEAHAQAWDGRVLASEGKQRIEIRLSIDLDAWKARWLFPIPPGGPDTLAVLAPGSDREVSLTTLAGLDYYSVQGSPAVTPELLSSGFRLRGNEFTAESPPSPVLFLSPDAQTGAWTSAPGMLPFEEHLVAISAPHVTEFRQVLSQAAVDGWRLLSQRGSVLLSGYALFQGVRFTNGEMLEEALAGLPGLRRLGVTPAAIPRARLVRGLPLATSISGTHYLIGGEPDLLLPTGPDSRTATVTLDGRREQLQANGFPLELRRFISDTGRHIVDADGQELSFTTLEEGPDPSQPSGTASLGWTQDAQMSAQGHLFAVTGACVSGPSDSYPILVRRGRDESWLLHADGRTELLAETETPAFLLSIDIELHLPCFEISAASTARWLAQRRGTRWRLTEIGSSKRNEYDLDIDVLDAWKRACRDTNGAQLWKAQLSMAGGAT</sequence>
<evidence type="ECO:0000313" key="1">
    <source>
        <dbReference type="EMBL" id="AIF40722.1"/>
    </source>
</evidence>
<dbReference type="eggNOG" id="COG2141">
    <property type="taxonomic scope" value="Bacteria"/>
</dbReference>
<proteinExistence type="predicted"/>
<protein>
    <submittedName>
        <fullName evidence="1">Uncharacterized protein</fullName>
    </submittedName>
</protein>
<organism evidence="1 2">
    <name type="scientific">Dermacoccus nishinomiyaensis</name>
    <dbReference type="NCBI Taxonomy" id="1274"/>
    <lineage>
        <taxon>Bacteria</taxon>
        <taxon>Bacillati</taxon>
        <taxon>Actinomycetota</taxon>
        <taxon>Actinomycetes</taxon>
        <taxon>Micrococcales</taxon>
        <taxon>Dermacoccaceae</taxon>
        <taxon>Dermacoccus</taxon>
    </lineage>
</organism>
<name>A0A075JHH1_9MICO</name>
<reference evidence="1 2" key="1">
    <citation type="submission" date="2014-07" db="EMBL/GenBank/DDBJ databases">
        <title>Genome Sequencing of Dermacoccus nishinomiyaensis.</title>
        <authorList>
            <person name="Hong K.W."/>
            <person name="Chan K.G."/>
        </authorList>
    </citation>
    <scope>NUCLEOTIDE SEQUENCE [LARGE SCALE GENOMIC DNA]</scope>
    <source>
        <strain evidence="1 2">M25</strain>
    </source>
</reference>
<evidence type="ECO:0000313" key="2">
    <source>
        <dbReference type="Proteomes" id="UP000027986"/>
    </source>
</evidence>
<gene>
    <name evidence="1" type="ORF">HX89_06985</name>
</gene>